<gene>
    <name evidence="2" type="ORF">MYCIT1_LOCUS8611</name>
</gene>
<feature type="region of interest" description="Disordered" evidence="1">
    <location>
        <begin position="96"/>
        <end position="274"/>
    </location>
</feature>
<feature type="region of interest" description="Disordered" evidence="1">
    <location>
        <begin position="287"/>
        <end position="390"/>
    </location>
</feature>
<protein>
    <submittedName>
        <fullName evidence="2">Uncharacterized protein</fullName>
    </submittedName>
</protein>
<dbReference type="EMBL" id="CAVNYO010000110">
    <property type="protein sequence ID" value="CAK5266702.1"/>
    <property type="molecule type" value="Genomic_DNA"/>
</dbReference>
<accession>A0AAD2H2Z5</accession>
<feature type="compositionally biased region" description="Low complexity" evidence="1">
    <location>
        <begin position="133"/>
        <end position="147"/>
    </location>
</feature>
<dbReference type="AlphaFoldDB" id="A0AAD2H2Z5"/>
<feature type="compositionally biased region" description="Low complexity" evidence="1">
    <location>
        <begin position="300"/>
        <end position="312"/>
    </location>
</feature>
<feature type="region of interest" description="Disordered" evidence="1">
    <location>
        <begin position="1"/>
        <end position="80"/>
    </location>
</feature>
<feature type="compositionally biased region" description="Basic and acidic residues" evidence="1">
    <location>
        <begin position="379"/>
        <end position="390"/>
    </location>
</feature>
<sequence length="390" mass="40029">MTTNQAKPRMAPQISMAALPTPTHEWAQDVSGVLASHRTRTPGTPPVPGSFPYVSESERSPSPPTRSADGTQQASILETLPGQALAAARAYLPPGVAAYLPTSSDPESPSLPPLPQSTGSLTADSRQDSILVHTGHTTSTDGSSATADDSRPKPTPGLIPSFPGAGESRFVESPQGSVNSIPRLPADSLPVRPQLPTDVESGYAASMSSAASGPPPSLDSFSTLSSETPPTPTGPISSFPGAPVAIQGSASLNSSRPQDIYPIGDHHDVDEAGSAFTVQGSAALNSSRLQDNLPVESPKANAGLGAAALNSSRPQDNFPTGDFPTTPSSGLQSDVEDNVPVSAVEGLGNEESEEQVYTIQGGDAADVGRKRTKSGLMQKLKDKMHSNGSA</sequence>
<name>A0AAD2H2Z5_9AGAR</name>
<feature type="compositionally biased region" description="Low complexity" evidence="1">
    <location>
        <begin position="220"/>
        <end position="238"/>
    </location>
</feature>
<feature type="compositionally biased region" description="Polar residues" evidence="1">
    <location>
        <begin position="313"/>
        <end position="332"/>
    </location>
</feature>
<comment type="caution">
    <text evidence="2">The sequence shown here is derived from an EMBL/GenBank/DDBJ whole genome shotgun (WGS) entry which is preliminary data.</text>
</comment>
<organism evidence="2 3">
    <name type="scientific">Mycena citricolor</name>
    <dbReference type="NCBI Taxonomy" id="2018698"/>
    <lineage>
        <taxon>Eukaryota</taxon>
        <taxon>Fungi</taxon>
        <taxon>Dikarya</taxon>
        <taxon>Basidiomycota</taxon>
        <taxon>Agaricomycotina</taxon>
        <taxon>Agaricomycetes</taxon>
        <taxon>Agaricomycetidae</taxon>
        <taxon>Agaricales</taxon>
        <taxon>Marasmiineae</taxon>
        <taxon>Mycenaceae</taxon>
        <taxon>Mycena</taxon>
    </lineage>
</organism>
<dbReference type="Proteomes" id="UP001295794">
    <property type="component" value="Unassembled WGS sequence"/>
</dbReference>
<evidence type="ECO:0000313" key="3">
    <source>
        <dbReference type="Proteomes" id="UP001295794"/>
    </source>
</evidence>
<reference evidence="2" key="1">
    <citation type="submission" date="2023-11" db="EMBL/GenBank/DDBJ databases">
        <authorList>
            <person name="De Vega J J."/>
            <person name="De Vega J J."/>
        </authorList>
    </citation>
    <scope>NUCLEOTIDE SEQUENCE</scope>
</reference>
<evidence type="ECO:0000313" key="2">
    <source>
        <dbReference type="EMBL" id="CAK5266702.1"/>
    </source>
</evidence>
<feature type="compositionally biased region" description="Polar residues" evidence="1">
    <location>
        <begin position="248"/>
        <end position="257"/>
    </location>
</feature>
<keyword evidence="3" id="KW-1185">Reference proteome</keyword>
<feature type="compositionally biased region" description="Low complexity" evidence="1">
    <location>
        <begin position="201"/>
        <end position="212"/>
    </location>
</feature>
<proteinExistence type="predicted"/>
<evidence type="ECO:0000256" key="1">
    <source>
        <dbReference type="SAM" id="MobiDB-lite"/>
    </source>
</evidence>